<dbReference type="Gene3D" id="1.10.10.60">
    <property type="entry name" value="Homeodomain-like"/>
    <property type="match status" value="1"/>
</dbReference>
<accession>A0A835QQP5</accession>
<sequence length="293" mass="32201">MASPASSSSAAGDDGVPSSAAASSIPHLPTSSAASRRLPPPCWSHEETLALIDAYRDKWYSLGRGNLRASHWDEVAAVVARCCPSSPVCKTSVQCRHKVEKLRKRYRSEKQRSLSSWLYFRKMDAMERGVASTSPTGPTARVLSVNGRAAVAAAAAAAAGGKTLSFTIPKAVRSKIVGSRPNEDRVGQTPGSRAAAKPVLGEMRRRVEEKRKRMREDEMVGGGVRDVAAALGMLGDDFLRIEQMKMEMTREMEKMRMEMELKRTEMILDCQRQIMDAMVQKFLGKKRVNSLQS</sequence>
<protein>
    <recommendedName>
        <fullName evidence="2">Myb/SANT-like DNA-binding domain-containing protein</fullName>
    </recommendedName>
</protein>
<evidence type="ECO:0000313" key="4">
    <source>
        <dbReference type="Proteomes" id="UP000639772"/>
    </source>
</evidence>
<dbReference type="FunFam" id="1.10.10.60:FF:000152">
    <property type="entry name" value="Trihelix transcription factor ASIL2"/>
    <property type="match status" value="1"/>
</dbReference>
<dbReference type="Pfam" id="PF13837">
    <property type="entry name" value="Myb_DNA-bind_4"/>
    <property type="match status" value="1"/>
</dbReference>
<dbReference type="PANTHER" id="PTHR31307:SF49">
    <property type="entry name" value="ALCOHOL DEHYDROGENASE TRANSCRIPTION FACTOR MYB_SANT-LIKE FAMILY PROTEIN"/>
    <property type="match status" value="1"/>
</dbReference>
<feature type="compositionally biased region" description="Low complexity" evidence="1">
    <location>
        <begin position="1"/>
        <end position="24"/>
    </location>
</feature>
<dbReference type="EMBL" id="JADCNM010000006">
    <property type="protein sequence ID" value="KAG0477831.1"/>
    <property type="molecule type" value="Genomic_DNA"/>
</dbReference>
<proteinExistence type="predicted"/>
<dbReference type="OrthoDB" id="1901794at2759"/>
<dbReference type="AlphaFoldDB" id="A0A835QQP5"/>
<evidence type="ECO:0000313" key="3">
    <source>
        <dbReference type="EMBL" id="KAG0477831.1"/>
    </source>
</evidence>
<name>A0A835QQP5_VANPL</name>
<feature type="region of interest" description="Disordered" evidence="1">
    <location>
        <begin position="1"/>
        <end position="39"/>
    </location>
</feature>
<feature type="domain" description="Myb/SANT-like DNA-binding" evidence="2">
    <location>
        <begin position="41"/>
        <end position="126"/>
    </location>
</feature>
<dbReference type="SMART" id="SM00595">
    <property type="entry name" value="MADF"/>
    <property type="match status" value="1"/>
</dbReference>
<reference evidence="3 4" key="1">
    <citation type="journal article" date="2020" name="Nat. Food">
        <title>A phased Vanilla planifolia genome enables genetic improvement of flavour and production.</title>
        <authorList>
            <person name="Hasing T."/>
            <person name="Tang H."/>
            <person name="Brym M."/>
            <person name="Khazi F."/>
            <person name="Huang T."/>
            <person name="Chambers A.H."/>
        </authorList>
    </citation>
    <scope>NUCLEOTIDE SEQUENCE [LARGE SCALE GENOMIC DNA]</scope>
    <source>
        <tissue evidence="3">Leaf</tissue>
    </source>
</reference>
<evidence type="ECO:0000259" key="2">
    <source>
        <dbReference type="Pfam" id="PF13837"/>
    </source>
</evidence>
<dbReference type="PANTHER" id="PTHR31307">
    <property type="entry name" value="TRIHELIX TRANSCRIPTION FACTOR ASIL2"/>
    <property type="match status" value="1"/>
</dbReference>
<comment type="caution">
    <text evidence="3">The sequence shown here is derived from an EMBL/GenBank/DDBJ whole genome shotgun (WGS) entry which is preliminary data.</text>
</comment>
<dbReference type="Proteomes" id="UP000639772">
    <property type="component" value="Chromosome 6"/>
</dbReference>
<organism evidence="3 4">
    <name type="scientific">Vanilla planifolia</name>
    <name type="common">Vanilla</name>
    <dbReference type="NCBI Taxonomy" id="51239"/>
    <lineage>
        <taxon>Eukaryota</taxon>
        <taxon>Viridiplantae</taxon>
        <taxon>Streptophyta</taxon>
        <taxon>Embryophyta</taxon>
        <taxon>Tracheophyta</taxon>
        <taxon>Spermatophyta</taxon>
        <taxon>Magnoliopsida</taxon>
        <taxon>Liliopsida</taxon>
        <taxon>Asparagales</taxon>
        <taxon>Orchidaceae</taxon>
        <taxon>Vanilloideae</taxon>
        <taxon>Vanilleae</taxon>
        <taxon>Vanilla</taxon>
    </lineage>
</organism>
<dbReference type="InterPro" id="IPR044822">
    <property type="entry name" value="Myb_DNA-bind_4"/>
</dbReference>
<gene>
    <name evidence="3" type="ORF">HPP92_012550</name>
</gene>
<evidence type="ECO:0000256" key="1">
    <source>
        <dbReference type="SAM" id="MobiDB-lite"/>
    </source>
</evidence>
<dbReference type="InterPro" id="IPR044823">
    <property type="entry name" value="ASIL1/2-like"/>
</dbReference>